<evidence type="ECO:0000256" key="6">
    <source>
        <dbReference type="ARBA" id="ARBA00022679"/>
    </source>
</evidence>
<evidence type="ECO:0000256" key="8">
    <source>
        <dbReference type="ARBA" id="ARBA00023098"/>
    </source>
</evidence>
<comment type="similarity">
    <text evidence="3">Belongs to the long-chain O-acyltransferase family.</text>
</comment>
<sequence>MADTEEVSDLERWAAAAAWSRRPVLDPLETMMWRSERHPARSATSCTVILLDREPDWERFRNAHEWGTSLVRRLRQRVLDPALPTTAPVWVDDAHFSLDYHLRRRPVGGSGSIDDVLEVARELALRPFDRSRPLWEGVLVTGLDGGGAAHVLKIHHALTDSAGTVQLLSLLQSHTRQHTPDKPVVALDEEQPTTDALQLARDGLRDGLAAAPVRALQGLRAGLSAALRPQTVLAETLRYGASVRRLAAAPPAPNSPLLADRDGRSWRFLALSCSLSELRAAGRVGGGTLHDAFVAALAGGLHRYHAVHGVDLEQVPVRLRVSLDRAEDPMGGLRFAGAMIAAPSGIEDPADRIAAVRGELLSLHTERALDAVRAFAPVVGLLPADVGAAVLGLGVTADASASTMQGPTRATYMAGARVEGIYPFGSLPGVAVAATLLAHVDQACIGVNVDERAVRDTDVLQACLQEGLDEVAALAR</sequence>
<dbReference type="UniPathway" id="UPA00282"/>
<dbReference type="EMBL" id="FNIC01000001">
    <property type="protein sequence ID" value="SDM96887.1"/>
    <property type="molecule type" value="Genomic_DNA"/>
</dbReference>
<dbReference type="EC" id="2.3.1.20" evidence="4"/>
<organism evidence="13 14">
    <name type="scientific">Nocardioides szechwanensis</name>
    <dbReference type="NCBI Taxonomy" id="1005944"/>
    <lineage>
        <taxon>Bacteria</taxon>
        <taxon>Bacillati</taxon>
        <taxon>Actinomycetota</taxon>
        <taxon>Actinomycetes</taxon>
        <taxon>Propionibacteriales</taxon>
        <taxon>Nocardioidaceae</taxon>
        <taxon>Nocardioides</taxon>
    </lineage>
</organism>
<evidence type="ECO:0000256" key="2">
    <source>
        <dbReference type="ARBA" id="ARBA00005189"/>
    </source>
</evidence>
<evidence type="ECO:0000256" key="9">
    <source>
        <dbReference type="ARBA" id="ARBA00023315"/>
    </source>
</evidence>
<keyword evidence="6 13" id="KW-0808">Transferase</keyword>
<keyword evidence="7" id="KW-0319">Glycerol metabolism</keyword>
<evidence type="ECO:0000256" key="4">
    <source>
        <dbReference type="ARBA" id="ARBA00013244"/>
    </source>
</evidence>
<evidence type="ECO:0000313" key="13">
    <source>
        <dbReference type="EMBL" id="SDM96887.1"/>
    </source>
</evidence>
<evidence type="ECO:0000259" key="11">
    <source>
        <dbReference type="Pfam" id="PF03007"/>
    </source>
</evidence>
<dbReference type="GO" id="GO:0071731">
    <property type="term" value="P:response to nitric oxide"/>
    <property type="evidence" value="ECO:0007669"/>
    <property type="project" value="TreeGrafter"/>
</dbReference>
<keyword evidence="5" id="KW-0444">Lipid biosynthesis</keyword>
<comment type="pathway">
    <text evidence="1">Glycerolipid metabolism; triacylglycerol biosynthesis.</text>
</comment>
<protein>
    <recommendedName>
        <fullName evidence="4">diacylglycerol O-acyltransferase</fullName>
        <ecNumber evidence="4">2.3.1.20</ecNumber>
    </recommendedName>
</protein>
<dbReference type="GO" id="GO:0019432">
    <property type="term" value="P:triglyceride biosynthetic process"/>
    <property type="evidence" value="ECO:0007669"/>
    <property type="project" value="UniProtKB-UniPathway"/>
</dbReference>
<dbReference type="GO" id="GO:0005886">
    <property type="term" value="C:plasma membrane"/>
    <property type="evidence" value="ECO:0007669"/>
    <property type="project" value="TreeGrafter"/>
</dbReference>
<feature type="domain" description="O-acyltransferase WSD1 C-terminal" evidence="12">
    <location>
        <begin position="335"/>
        <end position="470"/>
    </location>
</feature>
<dbReference type="GO" id="GO:0004144">
    <property type="term" value="F:diacylglycerol O-acyltransferase activity"/>
    <property type="evidence" value="ECO:0007669"/>
    <property type="project" value="UniProtKB-EC"/>
</dbReference>
<evidence type="ECO:0000259" key="12">
    <source>
        <dbReference type="Pfam" id="PF06974"/>
    </source>
</evidence>
<dbReference type="SUPFAM" id="SSF52777">
    <property type="entry name" value="CoA-dependent acyltransferases"/>
    <property type="match status" value="1"/>
</dbReference>
<dbReference type="AlphaFoldDB" id="A0A1G9XJG8"/>
<reference evidence="13 14" key="1">
    <citation type="submission" date="2016-10" db="EMBL/GenBank/DDBJ databases">
        <authorList>
            <person name="de Groot N.N."/>
        </authorList>
    </citation>
    <scope>NUCLEOTIDE SEQUENCE [LARGE SCALE GENOMIC DNA]</scope>
    <source>
        <strain evidence="13 14">CGMCC 1.11147</strain>
    </source>
</reference>
<keyword evidence="8" id="KW-0443">Lipid metabolism</keyword>
<dbReference type="OrthoDB" id="9810950at2"/>
<evidence type="ECO:0000313" key="14">
    <source>
        <dbReference type="Proteomes" id="UP000199004"/>
    </source>
</evidence>
<proteinExistence type="inferred from homology"/>
<dbReference type="InterPro" id="IPR004255">
    <property type="entry name" value="O-acyltransferase_WSD1_N"/>
</dbReference>
<evidence type="ECO:0000256" key="5">
    <source>
        <dbReference type="ARBA" id="ARBA00022516"/>
    </source>
</evidence>
<dbReference type="Pfam" id="PF06974">
    <property type="entry name" value="WS_DGAT_C"/>
    <property type="match status" value="1"/>
</dbReference>
<name>A0A1G9XJG8_9ACTN</name>
<evidence type="ECO:0000256" key="7">
    <source>
        <dbReference type="ARBA" id="ARBA00022798"/>
    </source>
</evidence>
<dbReference type="PANTHER" id="PTHR31650">
    <property type="entry name" value="O-ACYLTRANSFERASE (WSD1-LIKE) FAMILY PROTEIN"/>
    <property type="match status" value="1"/>
</dbReference>
<dbReference type="GO" id="GO:0001666">
    <property type="term" value="P:response to hypoxia"/>
    <property type="evidence" value="ECO:0007669"/>
    <property type="project" value="TreeGrafter"/>
</dbReference>
<accession>A0A1G9XJG8</accession>
<evidence type="ECO:0000256" key="3">
    <source>
        <dbReference type="ARBA" id="ARBA00009587"/>
    </source>
</evidence>
<comment type="catalytic activity">
    <reaction evidence="10">
        <text>an acyl-CoA + a 1,2-diacyl-sn-glycerol = a triacyl-sn-glycerol + CoA</text>
        <dbReference type="Rhea" id="RHEA:10868"/>
        <dbReference type="ChEBI" id="CHEBI:17815"/>
        <dbReference type="ChEBI" id="CHEBI:57287"/>
        <dbReference type="ChEBI" id="CHEBI:58342"/>
        <dbReference type="ChEBI" id="CHEBI:64615"/>
        <dbReference type="EC" id="2.3.1.20"/>
    </reaction>
</comment>
<dbReference type="Proteomes" id="UP000199004">
    <property type="component" value="Unassembled WGS sequence"/>
</dbReference>
<feature type="domain" description="O-acyltransferase WSD1-like N-terminal" evidence="11">
    <location>
        <begin position="27"/>
        <end position="292"/>
    </location>
</feature>
<dbReference type="PANTHER" id="PTHR31650:SF1">
    <property type="entry name" value="WAX ESTER SYNTHASE_DIACYLGLYCEROL ACYLTRANSFERASE 4-RELATED"/>
    <property type="match status" value="1"/>
</dbReference>
<dbReference type="Pfam" id="PF03007">
    <property type="entry name" value="WS_DGAT_cat"/>
    <property type="match status" value="1"/>
</dbReference>
<dbReference type="GO" id="GO:0051701">
    <property type="term" value="P:biological process involved in interaction with host"/>
    <property type="evidence" value="ECO:0007669"/>
    <property type="project" value="TreeGrafter"/>
</dbReference>
<gene>
    <name evidence="13" type="ORF">SAMN05192576_1392</name>
</gene>
<evidence type="ECO:0000256" key="1">
    <source>
        <dbReference type="ARBA" id="ARBA00004771"/>
    </source>
</evidence>
<comment type="pathway">
    <text evidence="2">Lipid metabolism.</text>
</comment>
<keyword evidence="9 13" id="KW-0012">Acyltransferase</keyword>
<dbReference type="GO" id="GO:0006071">
    <property type="term" value="P:glycerol metabolic process"/>
    <property type="evidence" value="ECO:0007669"/>
    <property type="project" value="UniProtKB-KW"/>
</dbReference>
<keyword evidence="14" id="KW-1185">Reference proteome</keyword>
<dbReference type="STRING" id="1005944.SAMN05192576_1392"/>
<dbReference type="RefSeq" id="WP_091022989.1">
    <property type="nucleotide sequence ID" value="NZ_BKAE01000001.1"/>
</dbReference>
<evidence type="ECO:0000256" key="10">
    <source>
        <dbReference type="ARBA" id="ARBA00048109"/>
    </source>
</evidence>
<dbReference type="InterPro" id="IPR009721">
    <property type="entry name" value="O-acyltransferase_WSD1_C"/>
</dbReference>
<dbReference type="InterPro" id="IPR045034">
    <property type="entry name" value="O-acyltransferase_WSD1-like"/>
</dbReference>